<dbReference type="Gene3D" id="3.30.720.110">
    <property type="match status" value="1"/>
</dbReference>
<dbReference type="Proteomes" id="UP000533900">
    <property type="component" value="Unassembled WGS sequence"/>
</dbReference>
<sequence length="136" mass="15516">MADSKRQITTFLTFQNKDAEQAMNFYVSIFKNSKITEVRRHGKESPAPEGSILMARFELNGSQYACSDSYIKHEWNFTPGVSNFVDCASNEELESLFTKLSENGKVLMPLADYGFSKKFGFIEDQFGVSWQLNLDE</sequence>
<dbReference type="InterPro" id="IPR009725">
    <property type="entry name" value="3_dmu_93_MTrfase"/>
</dbReference>
<organism evidence="2 3">
    <name type="scientific">Winogradskyella flava</name>
    <dbReference type="NCBI Taxonomy" id="1884876"/>
    <lineage>
        <taxon>Bacteria</taxon>
        <taxon>Pseudomonadati</taxon>
        <taxon>Bacteroidota</taxon>
        <taxon>Flavobacteriia</taxon>
        <taxon>Flavobacteriales</taxon>
        <taxon>Flavobacteriaceae</taxon>
        <taxon>Winogradskyella</taxon>
    </lineage>
</organism>
<dbReference type="PANTHER" id="PTHR33990:SF4">
    <property type="entry name" value="PHNB-LIKE DOMAIN-CONTAINING PROTEIN"/>
    <property type="match status" value="1"/>
</dbReference>
<name>A0A842J0T0_9FLAO</name>
<accession>A0A842J0T0</accession>
<dbReference type="SUPFAM" id="SSF54593">
    <property type="entry name" value="Glyoxalase/Bleomycin resistance protein/Dihydroxybiphenyl dioxygenase"/>
    <property type="match status" value="1"/>
</dbReference>
<comment type="caution">
    <text evidence="2">The sequence shown here is derived from an EMBL/GenBank/DDBJ whole genome shotgun (WGS) entry which is preliminary data.</text>
</comment>
<dbReference type="Gene3D" id="3.30.720.100">
    <property type="match status" value="1"/>
</dbReference>
<proteinExistence type="predicted"/>
<evidence type="ECO:0000313" key="2">
    <source>
        <dbReference type="EMBL" id="MBC2846578.1"/>
    </source>
</evidence>
<reference evidence="2" key="1">
    <citation type="submission" date="2020-08" db="EMBL/GenBank/DDBJ databases">
        <title>Winogradskyella ouciana sp. nov., isolated from the hadal seawater of the Mariana Trench.</title>
        <authorList>
            <person name="He X."/>
        </authorList>
    </citation>
    <scope>NUCLEOTIDE SEQUENCE [LARGE SCALE GENOMIC DNA]</scope>
    <source>
        <strain evidence="2">KCTC 52348</strain>
    </source>
</reference>
<dbReference type="PIRSF" id="PIRSF021700">
    <property type="entry name" value="3_dmu_93_MTrfase"/>
    <property type="match status" value="1"/>
</dbReference>
<dbReference type="EMBL" id="JACLCP010000006">
    <property type="protein sequence ID" value="MBC2846578.1"/>
    <property type="molecule type" value="Genomic_DNA"/>
</dbReference>
<dbReference type="AlphaFoldDB" id="A0A842J0T0"/>
<gene>
    <name evidence="2" type="ORF">H7F21_15845</name>
</gene>
<protein>
    <submittedName>
        <fullName evidence="2">VOC family protein</fullName>
    </submittedName>
</protein>
<dbReference type="InterPro" id="IPR028973">
    <property type="entry name" value="PhnB-like"/>
</dbReference>
<dbReference type="InterPro" id="IPR029068">
    <property type="entry name" value="Glyas_Bleomycin-R_OHBP_Dase"/>
</dbReference>
<feature type="domain" description="PhnB-like" evidence="1">
    <location>
        <begin position="7"/>
        <end position="132"/>
    </location>
</feature>
<dbReference type="PANTHER" id="PTHR33990">
    <property type="entry name" value="PROTEIN YJDN-RELATED"/>
    <property type="match status" value="1"/>
</dbReference>
<evidence type="ECO:0000313" key="3">
    <source>
        <dbReference type="Proteomes" id="UP000533900"/>
    </source>
</evidence>
<dbReference type="CDD" id="cd06588">
    <property type="entry name" value="PhnB_like"/>
    <property type="match status" value="1"/>
</dbReference>
<dbReference type="Pfam" id="PF06983">
    <property type="entry name" value="3-dmu-9_3-mt"/>
    <property type="match status" value="1"/>
</dbReference>
<evidence type="ECO:0000259" key="1">
    <source>
        <dbReference type="Pfam" id="PF06983"/>
    </source>
</evidence>
<keyword evidence="3" id="KW-1185">Reference proteome</keyword>